<evidence type="ECO:0000313" key="2">
    <source>
        <dbReference type="Proteomes" id="UP000814033"/>
    </source>
</evidence>
<gene>
    <name evidence="1" type="ORF">FA95DRAFT_1581445</name>
</gene>
<reference evidence="1" key="1">
    <citation type="submission" date="2021-02" db="EMBL/GenBank/DDBJ databases">
        <authorList>
            <consortium name="DOE Joint Genome Institute"/>
            <person name="Ahrendt S."/>
            <person name="Looney B.P."/>
            <person name="Miyauchi S."/>
            <person name="Morin E."/>
            <person name="Drula E."/>
            <person name="Courty P.E."/>
            <person name="Chicoki N."/>
            <person name="Fauchery L."/>
            <person name="Kohler A."/>
            <person name="Kuo A."/>
            <person name="Labutti K."/>
            <person name="Pangilinan J."/>
            <person name="Lipzen A."/>
            <person name="Riley R."/>
            <person name="Andreopoulos W."/>
            <person name="He G."/>
            <person name="Johnson J."/>
            <person name="Barry K.W."/>
            <person name="Grigoriev I.V."/>
            <person name="Nagy L."/>
            <person name="Hibbett D."/>
            <person name="Henrissat B."/>
            <person name="Matheny P.B."/>
            <person name="Labbe J."/>
            <person name="Martin F."/>
        </authorList>
    </citation>
    <scope>NUCLEOTIDE SEQUENCE</scope>
    <source>
        <strain evidence="1">FP105234-sp</strain>
    </source>
</reference>
<accession>A0ACB8S259</accession>
<dbReference type="EMBL" id="MU275867">
    <property type="protein sequence ID" value="KAI0049935.1"/>
    <property type="molecule type" value="Genomic_DNA"/>
</dbReference>
<organism evidence="1 2">
    <name type="scientific">Auriscalpium vulgare</name>
    <dbReference type="NCBI Taxonomy" id="40419"/>
    <lineage>
        <taxon>Eukaryota</taxon>
        <taxon>Fungi</taxon>
        <taxon>Dikarya</taxon>
        <taxon>Basidiomycota</taxon>
        <taxon>Agaricomycotina</taxon>
        <taxon>Agaricomycetes</taxon>
        <taxon>Russulales</taxon>
        <taxon>Auriscalpiaceae</taxon>
        <taxon>Auriscalpium</taxon>
    </lineage>
</organism>
<sequence>MSEPSFIARGEPVAQTASVADFAVPQLLQQGTPLTKVSNKKGKVKRVLFRLDPDQGQIIWEGKTHRIIPLENIKELRSASDARHHREMLQLSSEVEGRWLTIVYTLEGHYKMWHVIADTADVFQMWDTTLHALVAVRHELMNGVGNLALREAVWEKKYWKSAAEQAADTHMSFEDVERLCRRLNISPSREDLIRRFQQADVHNRGYLDFPDFQRFVKLLKTRPELDRLHKKLAAPHQGRFTYAAFEHFMREHQKSKLSDEELHRIFQRHATAAAEDNLLPPVQLPLDITLPREPYGTPAADGAELSWSLQDFTSFLFSSENAARDFDVIDDMTRPLSEYYISSSHNTYLIGHQLVGYSTIEGYIRALLHSCRSVELDIYDGDAEPVIYHGKTLTSKVPLREVCNAIQKYAFVVSPYPIIISAEVHCSVPQQEMIVSIMREVFGDALVSAPVEGRPRIEILPSPEDLKGRVLLKAKNLYVSEHEAMQPKDITVNADSSTSPEPSSSTDNEVFSEIKQELKLEFKEELRKAKNVLRRRSPSTSPAPAAKAPKVRMSLALAALLVYTVGVKCRGLNKKEHYAPEHVFSLSEGTANKMYKQSGVLLDLIKHNRTHLVRVYPKGTRLASTNYEPHRYWSAGAQLVAINWQTCDLGYMINHAMFQRNSRLGYVLKPLALRTSDKGLLSKLSKHVLDLNVISAQQLPRPKDSNGREIIDKTSIDPYIEVSLHIPDWSSTPLSFPPNTSPSSSSATSSAPVPASPRTSSKVLPTTTPATTVSYRTATVKANGFNPVWEEPLSLPFSVVGDMRELVFLRVAVKEEGDDDREPLAVFCTSLGSLQEGFRHLPLADARADQYMFSTLFVHIAIRDA</sequence>
<protein>
    <submittedName>
        <fullName evidence="1">PLC-like phosphodiesterase</fullName>
    </submittedName>
</protein>
<comment type="caution">
    <text evidence="1">The sequence shown here is derived from an EMBL/GenBank/DDBJ whole genome shotgun (WGS) entry which is preliminary data.</text>
</comment>
<dbReference type="Proteomes" id="UP000814033">
    <property type="component" value="Unassembled WGS sequence"/>
</dbReference>
<evidence type="ECO:0000313" key="1">
    <source>
        <dbReference type="EMBL" id="KAI0049935.1"/>
    </source>
</evidence>
<proteinExistence type="predicted"/>
<keyword evidence="2" id="KW-1185">Reference proteome</keyword>
<name>A0ACB8S259_9AGAM</name>
<reference evidence="1" key="2">
    <citation type="journal article" date="2022" name="New Phytol.">
        <title>Evolutionary transition to the ectomycorrhizal habit in the genomes of a hyperdiverse lineage of mushroom-forming fungi.</title>
        <authorList>
            <person name="Looney B."/>
            <person name="Miyauchi S."/>
            <person name="Morin E."/>
            <person name="Drula E."/>
            <person name="Courty P.E."/>
            <person name="Kohler A."/>
            <person name="Kuo A."/>
            <person name="LaButti K."/>
            <person name="Pangilinan J."/>
            <person name="Lipzen A."/>
            <person name="Riley R."/>
            <person name="Andreopoulos W."/>
            <person name="He G."/>
            <person name="Johnson J."/>
            <person name="Nolan M."/>
            <person name="Tritt A."/>
            <person name="Barry K.W."/>
            <person name="Grigoriev I.V."/>
            <person name="Nagy L.G."/>
            <person name="Hibbett D."/>
            <person name="Henrissat B."/>
            <person name="Matheny P.B."/>
            <person name="Labbe J."/>
            <person name="Martin F.M."/>
        </authorList>
    </citation>
    <scope>NUCLEOTIDE SEQUENCE</scope>
    <source>
        <strain evidence="1">FP105234-sp</strain>
    </source>
</reference>